<sequence length="222" mass="25753">NPTHYGYGIELIDEVTGDFLEKDKLERKLVRIAEPGEEMIEEMPRKVVVIILVQHGGAKEGIEIYYKPELLLHIKEDFLMSSGKVIVVEMKLQKLPGLNKPEFPEDYKFSLIAYNKVNESEYILVDNHDRKGPHWHDNDSIDRMADSFRQAVRGELKLVEPNIMRSSSIEALLVGVNKERLELFSVLVEKRPDNLSQLAEYLERDYQVVYQDAKLLTRWGII</sequence>
<accession>A0ACA9RYU2</accession>
<evidence type="ECO:0000313" key="1">
    <source>
        <dbReference type="EMBL" id="CAG8817558.1"/>
    </source>
</evidence>
<keyword evidence="2" id="KW-1185">Reference proteome</keyword>
<comment type="caution">
    <text evidence="1">The sequence shown here is derived from an EMBL/GenBank/DDBJ whole genome shotgun (WGS) entry which is preliminary data.</text>
</comment>
<evidence type="ECO:0000313" key="2">
    <source>
        <dbReference type="Proteomes" id="UP000789920"/>
    </source>
</evidence>
<dbReference type="Proteomes" id="UP000789920">
    <property type="component" value="Unassembled WGS sequence"/>
</dbReference>
<gene>
    <name evidence="1" type="ORF">RPERSI_LOCUS24710</name>
</gene>
<dbReference type="EMBL" id="CAJVQC010079939">
    <property type="protein sequence ID" value="CAG8817558.1"/>
    <property type="molecule type" value="Genomic_DNA"/>
</dbReference>
<name>A0ACA9RYU2_9GLOM</name>
<reference evidence="1" key="1">
    <citation type="submission" date="2021-06" db="EMBL/GenBank/DDBJ databases">
        <authorList>
            <person name="Kallberg Y."/>
            <person name="Tangrot J."/>
            <person name="Rosling A."/>
        </authorList>
    </citation>
    <scope>NUCLEOTIDE SEQUENCE</scope>
    <source>
        <strain evidence="1">MA461A</strain>
    </source>
</reference>
<feature type="non-terminal residue" evidence="1">
    <location>
        <position position="1"/>
    </location>
</feature>
<feature type="non-terminal residue" evidence="1">
    <location>
        <position position="222"/>
    </location>
</feature>
<protein>
    <submittedName>
        <fullName evidence="1">4843_t:CDS:1</fullName>
    </submittedName>
</protein>
<organism evidence="1 2">
    <name type="scientific">Racocetra persica</name>
    <dbReference type="NCBI Taxonomy" id="160502"/>
    <lineage>
        <taxon>Eukaryota</taxon>
        <taxon>Fungi</taxon>
        <taxon>Fungi incertae sedis</taxon>
        <taxon>Mucoromycota</taxon>
        <taxon>Glomeromycotina</taxon>
        <taxon>Glomeromycetes</taxon>
        <taxon>Diversisporales</taxon>
        <taxon>Gigasporaceae</taxon>
        <taxon>Racocetra</taxon>
    </lineage>
</organism>
<proteinExistence type="predicted"/>